<keyword evidence="3" id="KW-0346">Stress response</keyword>
<dbReference type="PANTHER" id="PTHR34824">
    <property type="entry name" value="HEAT-INDUCIBLE TRANSCRIPTION REPRESSOR HRCA"/>
    <property type="match status" value="1"/>
</dbReference>
<dbReference type="InterPro" id="IPR005104">
    <property type="entry name" value="WHTH_HrcA_DNA-bd"/>
</dbReference>
<dbReference type="InterPro" id="IPR036390">
    <property type="entry name" value="WH_DNA-bd_sf"/>
</dbReference>
<keyword evidence="4" id="KW-0804">Transcription</keyword>
<dbReference type="PIRSF" id="PIRSF005485">
    <property type="entry name" value="HrcA"/>
    <property type="match status" value="1"/>
</dbReference>
<dbReference type="EMBL" id="UOFL01000252">
    <property type="protein sequence ID" value="VAW82761.1"/>
    <property type="molecule type" value="Genomic_DNA"/>
</dbReference>
<name>A0A3B0YTG3_9ZZZZ</name>
<gene>
    <name evidence="7" type="ORF">MNBD_GAMMA12-2177</name>
</gene>
<dbReference type="Pfam" id="PF03444">
    <property type="entry name" value="WHD_HrcA"/>
    <property type="match status" value="1"/>
</dbReference>
<reference evidence="7" key="1">
    <citation type="submission" date="2018-06" db="EMBL/GenBank/DDBJ databases">
        <authorList>
            <person name="Zhirakovskaya E."/>
        </authorList>
    </citation>
    <scope>NUCLEOTIDE SEQUENCE</scope>
</reference>
<proteinExistence type="inferred from homology"/>
<keyword evidence="2" id="KW-0805">Transcription regulation</keyword>
<dbReference type="AlphaFoldDB" id="A0A3B0YTG3"/>
<dbReference type="PANTHER" id="PTHR34824:SF1">
    <property type="entry name" value="HEAT-INDUCIBLE TRANSCRIPTION REPRESSOR HRCA"/>
    <property type="match status" value="1"/>
</dbReference>
<protein>
    <submittedName>
        <fullName evidence="7">Heat-inducible transcription repressor HrcA</fullName>
    </submittedName>
</protein>
<dbReference type="SUPFAM" id="SSF46785">
    <property type="entry name" value="Winged helix' DNA-binding domain"/>
    <property type="match status" value="1"/>
</dbReference>
<dbReference type="Gene3D" id="3.30.450.40">
    <property type="match status" value="1"/>
</dbReference>
<dbReference type="GO" id="GO:0045892">
    <property type="term" value="P:negative regulation of DNA-templated transcription"/>
    <property type="evidence" value="ECO:0007669"/>
    <property type="project" value="TreeGrafter"/>
</dbReference>
<dbReference type="Gene3D" id="1.10.10.10">
    <property type="entry name" value="Winged helix-like DNA-binding domain superfamily/Winged helix DNA-binding domain"/>
    <property type="match status" value="1"/>
</dbReference>
<sequence>MAPEKTLNQRAEDLLRALVKNYISEGLPVGSKKLARAACLDLSPASIRNVMADLEKSGLITSPHTSSGRIPTIQGYRYFVDSLLTVQPIDHRALDSMLSNLLQSNESNDTQGLVSSASEFLSSLTSYAGIVTIPRLESVQLLQIEFIPLSDKRVLTILVTNDKEVQNRVIPVHRKFSREELQCAANYLNQQFAGKKMTQVREEIMNEMNKARVDMDQMMRSAVEIADAAFNDGGDNKGEGFVVAGQTNLMTHDDLASVESLRQVFDAFNEKRDILRLLDQCLDAEGIQIFIGDESGYLGLGECSLVTSTYSVAGEVIGSLGVIGPTRMPYDQVISVVDITAKVLGAALNSK</sequence>
<dbReference type="InterPro" id="IPR029016">
    <property type="entry name" value="GAF-like_dom_sf"/>
</dbReference>
<feature type="domain" description="Heat-inducible transcription repressor HrcA C-terminal" evidence="5">
    <location>
        <begin position="113"/>
        <end position="334"/>
    </location>
</feature>
<dbReference type="InterPro" id="IPR036388">
    <property type="entry name" value="WH-like_DNA-bd_sf"/>
</dbReference>
<organism evidence="7">
    <name type="scientific">hydrothermal vent metagenome</name>
    <dbReference type="NCBI Taxonomy" id="652676"/>
    <lineage>
        <taxon>unclassified sequences</taxon>
        <taxon>metagenomes</taxon>
        <taxon>ecological metagenomes</taxon>
    </lineage>
</organism>
<dbReference type="SUPFAM" id="SSF55781">
    <property type="entry name" value="GAF domain-like"/>
    <property type="match status" value="1"/>
</dbReference>
<dbReference type="Pfam" id="PF01628">
    <property type="entry name" value="HrcA"/>
    <property type="match status" value="1"/>
</dbReference>
<keyword evidence="1" id="KW-0678">Repressor</keyword>
<dbReference type="GO" id="GO:0003677">
    <property type="term" value="F:DNA binding"/>
    <property type="evidence" value="ECO:0007669"/>
    <property type="project" value="InterPro"/>
</dbReference>
<evidence type="ECO:0000259" key="6">
    <source>
        <dbReference type="Pfam" id="PF03444"/>
    </source>
</evidence>
<accession>A0A3B0YTG3</accession>
<feature type="domain" description="Winged helix-turn-helix transcription repressor HrcA DNA-binding" evidence="6">
    <location>
        <begin position="7"/>
        <end position="78"/>
    </location>
</feature>
<dbReference type="NCBIfam" id="TIGR00331">
    <property type="entry name" value="hrcA"/>
    <property type="match status" value="1"/>
</dbReference>
<evidence type="ECO:0000256" key="3">
    <source>
        <dbReference type="ARBA" id="ARBA00023016"/>
    </source>
</evidence>
<dbReference type="Gene3D" id="3.30.390.60">
    <property type="entry name" value="Heat-inducible transcription repressor hrca homolog, domain 3"/>
    <property type="match status" value="1"/>
</dbReference>
<evidence type="ECO:0000256" key="2">
    <source>
        <dbReference type="ARBA" id="ARBA00023015"/>
    </source>
</evidence>
<dbReference type="InterPro" id="IPR021153">
    <property type="entry name" value="HrcA_C"/>
</dbReference>
<dbReference type="HAMAP" id="MF_00081">
    <property type="entry name" value="HrcA"/>
    <property type="match status" value="1"/>
</dbReference>
<evidence type="ECO:0000256" key="4">
    <source>
        <dbReference type="ARBA" id="ARBA00023163"/>
    </source>
</evidence>
<evidence type="ECO:0000259" key="5">
    <source>
        <dbReference type="Pfam" id="PF01628"/>
    </source>
</evidence>
<evidence type="ECO:0000313" key="7">
    <source>
        <dbReference type="EMBL" id="VAW82761.1"/>
    </source>
</evidence>
<dbReference type="InterPro" id="IPR002571">
    <property type="entry name" value="HrcA"/>
</dbReference>
<evidence type="ECO:0000256" key="1">
    <source>
        <dbReference type="ARBA" id="ARBA00022491"/>
    </source>
</evidence>
<dbReference type="InterPro" id="IPR023120">
    <property type="entry name" value="WHTH_transcript_rep_HrcA_IDD"/>
</dbReference>